<dbReference type="AlphaFoldDB" id="A0AAU7DZK2"/>
<accession>A0AAU7DZK2</accession>
<dbReference type="EMBL" id="CP146203">
    <property type="protein sequence ID" value="XBH22680.1"/>
    <property type="molecule type" value="Genomic_DNA"/>
</dbReference>
<dbReference type="InterPro" id="IPR036388">
    <property type="entry name" value="WH-like_DNA-bd_sf"/>
</dbReference>
<reference evidence="2" key="1">
    <citation type="submission" date="2024-02" db="EMBL/GenBank/DDBJ databases">
        <title>Tomenella chthoni gen. nov. sp. nov., a member of the family Jonesiaceae isolated from bat guano.</title>
        <authorList>
            <person name="Miller S.L."/>
            <person name="King J."/>
            <person name="Sankaranarayanan K."/>
            <person name="Lawson P.A."/>
        </authorList>
    </citation>
    <scope>NUCLEOTIDE SEQUENCE</scope>
    <source>
        <strain evidence="2">BS-20</strain>
    </source>
</reference>
<evidence type="ECO:0000259" key="1">
    <source>
        <dbReference type="Pfam" id="PF13601"/>
    </source>
</evidence>
<evidence type="ECO:0000313" key="2">
    <source>
        <dbReference type="EMBL" id="XBH22680.1"/>
    </source>
</evidence>
<proteinExistence type="predicted"/>
<gene>
    <name evidence="2" type="ORF">V5R04_05520</name>
</gene>
<name>A0AAU7DZK2_9MICO</name>
<dbReference type="Gene3D" id="1.10.10.10">
    <property type="entry name" value="Winged helix-like DNA-binding domain superfamily/Winged helix DNA-binding domain"/>
    <property type="match status" value="1"/>
</dbReference>
<dbReference type="InterPro" id="IPR027395">
    <property type="entry name" value="WH_DNA-bd_dom"/>
</dbReference>
<protein>
    <submittedName>
        <fullName evidence="2">Transcriptional regulator</fullName>
    </submittedName>
</protein>
<dbReference type="SUPFAM" id="SSF46785">
    <property type="entry name" value="Winged helix' DNA-binding domain"/>
    <property type="match status" value="1"/>
</dbReference>
<dbReference type="Pfam" id="PF13601">
    <property type="entry name" value="HTH_34"/>
    <property type="match status" value="1"/>
</dbReference>
<dbReference type="InterPro" id="IPR036390">
    <property type="entry name" value="WH_DNA-bd_sf"/>
</dbReference>
<sequence>MSTQLDPIIHPAHRLKICAMLAAATTVEMSLVKDLVGLSPSALSKQVAALVDACYVTQTRAEHDSRYIWLSLNQDG</sequence>
<organism evidence="2">
    <name type="scientific">Jonesiaceae bacterium BS-20</name>
    <dbReference type="NCBI Taxonomy" id="3120821"/>
    <lineage>
        <taxon>Bacteria</taxon>
        <taxon>Bacillati</taxon>
        <taxon>Actinomycetota</taxon>
        <taxon>Actinomycetes</taxon>
        <taxon>Micrococcales</taxon>
        <taxon>Jonesiaceae</taxon>
    </lineage>
</organism>
<feature type="domain" description="Winged helix DNA-binding" evidence="1">
    <location>
        <begin position="14"/>
        <end position="75"/>
    </location>
</feature>